<dbReference type="Pfam" id="PF02588">
    <property type="entry name" value="YitT_membrane"/>
    <property type="match status" value="1"/>
</dbReference>
<dbReference type="Gene3D" id="3.30.70.120">
    <property type="match status" value="1"/>
</dbReference>
<dbReference type="InterPro" id="IPR003740">
    <property type="entry name" value="YitT"/>
</dbReference>
<name>A0A2M8QEC3_9CHLR</name>
<feature type="transmembrane region" description="Helical" evidence="6">
    <location>
        <begin position="142"/>
        <end position="161"/>
    </location>
</feature>
<keyword evidence="5 6" id="KW-0472">Membrane</keyword>
<organism evidence="8 9">
    <name type="scientific">Candidatus Thermofonsia Clade 3 bacterium</name>
    <dbReference type="NCBI Taxonomy" id="2364212"/>
    <lineage>
        <taxon>Bacteria</taxon>
        <taxon>Bacillati</taxon>
        <taxon>Chloroflexota</taxon>
        <taxon>Candidatus Thermofontia</taxon>
        <taxon>Candidatus Thermofonsia Clade 3</taxon>
    </lineage>
</organism>
<dbReference type="Pfam" id="PF10035">
    <property type="entry name" value="DUF2179"/>
    <property type="match status" value="1"/>
</dbReference>
<feature type="transmembrane region" description="Helical" evidence="6">
    <location>
        <begin position="43"/>
        <end position="62"/>
    </location>
</feature>
<evidence type="ECO:0000313" key="8">
    <source>
        <dbReference type="EMBL" id="PJF48150.1"/>
    </source>
</evidence>
<keyword evidence="2" id="KW-1003">Cell membrane</keyword>
<evidence type="ECO:0000256" key="2">
    <source>
        <dbReference type="ARBA" id="ARBA00022475"/>
    </source>
</evidence>
<comment type="caution">
    <text evidence="8">The sequence shown here is derived from an EMBL/GenBank/DDBJ whole genome shotgun (WGS) entry which is preliminary data.</text>
</comment>
<feature type="transmembrane region" description="Helical" evidence="6">
    <location>
        <begin position="182"/>
        <end position="203"/>
    </location>
</feature>
<dbReference type="GO" id="GO:0005886">
    <property type="term" value="C:plasma membrane"/>
    <property type="evidence" value="ECO:0007669"/>
    <property type="project" value="UniProtKB-SubCell"/>
</dbReference>
<keyword evidence="4 6" id="KW-1133">Transmembrane helix</keyword>
<evidence type="ECO:0000256" key="6">
    <source>
        <dbReference type="SAM" id="Phobius"/>
    </source>
</evidence>
<comment type="subcellular location">
    <subcellularLocation>
        <location evidence="1">Cell membrane</location>
        <topology evidence="1">Multi-pass membrane protein</topology>
    </subcellularLocation>
</comment>
<proteinExistence type="predicted"/>
<feature type="transmembrane region" description="Helical" evidence="6">
    <location>
        <begin position="82"/>
        <end position="100"/>
    </location>
</feature>
<accession>A0A2M8QEC3</accession>
<dbReference type="PANTHER" id="PTHR33545">
    <property type="entry name" value="UPF0750 MEMBRANE PROTEIN YITT-RELATED"/>
    <property type="match status" value="1"/>
</dbReference>
<evidence type="ECO:0000256" key="1">
    <source>
        <dbReference type="ARBA" id="ARBA00004651"/>
    </source>
</evidence>
<evidence type="ECO:0000256" key="4">
    <source>
        <dbReference type="ARBA" id="ARBA00022989"/>
    </source>
</evidence>
<dbReference type="CDD" id="cd16380">
    <property type="entry name" value="YitT_C"/>
    <property type="match status" value="1"/>
</dbReference>
<dbReference type="EMBL" id="PGTN01000023">
    <property type="protein sequence ID" value="PJF48150.1"/>
    <property type="molecule type" value="Genomic_DNA"/>
</dbReference>
<dbReference type="InterPro" id="IPR019264">
    <property type="entry name" value="DUF2179"/>
</dbReference>
<dbReference type="InterPro" id="IPR051461">
    <property type="entry name" value="UPF0750_membrane"/>
</dbReference>
<evidence type="ECO:0000256" key="3">
    <source>
        <dbReference type="ARBA" id="ARBA00022692"/>
    </source>
</evidence>
<feature type="transmembrane region" description="Helical" evidence="6">
    <location>
        <begin position="112"/>
        <end position="130"/>
    </location>
</feature>
<evidence type="ECO:0000313" key="9">
    <source>
        <dbReference type="Proteomes" id="UP000230790"/>
    </source>
</evidence>
<gene>
    <name evidence="8" type="ORF">CUN48_05130</name>
</gene>
<keyword evidence="3 6" id="KW-0812">Transmembrane</keyword>
<evidence type="ECO:0000256" key="5">
    <source>
        <dbReference type="ARBA" id="ARBA00023136"/>
    </source>
</evidence>
<reference evidence="8 9" key="1">
    <citation type="submission" date="2017-11" db="EMBL/GenBank/DDBJ databases">
        <title>Evolution of Phototrophy in the Chloroflexi Phylum Driven by Horizontal Gene Transfer.</title>
        <authorList>
            <person name="Ward L.M."/>
            <person name="Hemp J."/>
            <person name="Shih P.M."/>
            <person name="Mcglynn S.E."/>
            <person name="Fischer W."/>
        </authorList>
    </citation>
    <scope>NUCLEOTIDE SEQUENCE [LARGE SCALE GENOMIC DNA]</scope>
    <source>
        <strain evidence="8">JP3_7</strain>
    </source>
</reference>
<dbReference type="PIRSF" id="PIRSF006483">
    <property type="entry name" value="Membrane_protein_YitT"/>
    <property type="match status" value="1"/>
</dbReference>
<dbReference type="Proteomes" id="UP000230790">
    <property type="component" value="Unassembled WGS sequence"/>
</dbReference>
<dbReference type="AlphaFoldDB" id="A0A2M8QEC3"/>
<dbReference type="InterPro" id="IPR015867">
    <property type="entry name" value="N-reg_PII/ATP_PRibTrfase_C"/>
</dbReference>
<dbReference type="PANTHER" id="PTHR33545:SF5">
    <property type="entry name" value="UPF0750 MEMBRANE PROTEIN YITT"/>
    <property type="match status" value="1"/>
</dbReference>
<evidence type="ECO:0000259" key="7">
    <source>
        <dbReference type="Pfam" id="PF10035"/>
    </source>
</evidence>
<sequence>MLAVVNKRACGRSLETRVRYSWPVQSPLVSLVSHRWFLLSRDYALIVVGAIIQAISVAVFLAPADLAPGGVSGLALILSRALPFALAVGVWVLLLNLPLFVLGMRYLGGWRFLIRTIVTVVLYGGATALLERAGVGGVTNDIVLNTLFGGIIGGIGMGLVFRAQATTGGTDILALLLVRWRSIPLSQSYLVTDAIVIALAGLIFGWERALYAVIALYVSGVAAETISEGVQIGRTAFIITQKPEEVAQAVMRRMGRGVTRWSAIGAYTGAQRPILFVVISRAETSVLKALVAQTDPQAFMVIGQAQEVYGEGFRRFEQR</sequence>
<feature type="domain" description="DUF2179" evidence="7">
    <location>
        <begin position="256"/>
        <end position="310"/>
    </location>
</feature>
<protein>
    <submittedName>
        <fullName evidence="8">YitT family protein</fullName>
    </submittedName>
</protein>